<keyword evidence="2" id="KW-1185">Reference proteome</keyword>
<organism evidence="1 2">
    <name type="scientific">Austropuccinia psidii MF-1</name>
    <dbReference type="NCBI Taxonomy" id="1389203"/>
    <lineage>
        <taxon>Eukaryota</taxon>
        <taxon>Fungi</taxon>
        <taxon>Dikarya</taxon>
        <taxon>Basidiomycota</taxon>
        <taxon>Pucciniomycotina</taxon>
        <taxon>Pucciniomycetes</taxon>
        <taxon>Pucciniales</taxon>
        <taxon>Sphaerophragmiaceae</taxon>
        <taxon>Austropuccinia</taxon>
    </lineage>
</organism>
<evidence type="ECO:0000313" key="1">
    <source>
        <dbReference type="EMBL" id="MBW0551110.1"/>
    </source>
</evidence>
<dbReference type="AlphaFoldDB" id="A0A9Q3IWJ0"/>
<dbReference type="Proteomes" id="UP000765509">
    <property type="component" value="Unassembled WGS sequence"/>
</dbReference>
<protein>
    <submittedName>
        <fullName evidence="1">Uncharacterized protein</fullName>
    </submittedName>
</protein>
<dbReference type="EMBL" id="AVOT02056874">
    <property type="protein sequence ID" value="MBW0551110.1"/>
    <property type="molecule type" value="Genomic_DNA"/>
</dbReference>
<reference evidence="1" key="1">
    <citation type="submission" date="2021-03" db="EMBL/GenBank/DDBJ databases">
        <title>Draft genome sequence of rust myrtle Austropuccinia psidii MF-1, a brazilian biotype.</title>
        <authorList>
            <person name="Quecine M.C."/>
            <person name="Pachon D.M.R."/>
            <person name="Bonatelli M.L."/>
            <person name="Correr F.H."/>
            <person name="Franceschini L.M."/>
            <person name="Leite T.F."/>
            <person name="Margarido G.R.A."/>
            <person name="Almeida C.A."/>
            <person name="Ferrarezi J.A."/>
            <person name="Labate C.A."/>
        </authorList>
    </citation>
    <scope>NUCLEOTIDE SEQUENCE</scope>
    <source>
        <strain evidence="1">MF-1</strain>
    </source>
</reference>
<accession>A0A9Q3IWJ0</accession>
<gene>
    <name evidence="1" type="ORF">O181_090825</name>
</gene>
<evidence type="ECO:0000313" key="2">
    <source>
        <dbReference type="Proteomes" id="UP000765509"/>
    </source>
</evidence>
<proteinExistence type="predicted"/>
<name>A0A9Q3IWJ0_9BASI</name>
<comment type="caution">
    <text evidence="1">The sequence shown here is derived from an EMBL/GenBank/DDBJ whole genome shotgun (WGS) entry which is preliminary data.</text>
</comment>
<sequence length="78" mass="8407">MEDARNSTISQRLARTFENIIESPEADITAITVGRPESLPEGSNKDIPVSVQELVYGGKAEGVGTSAKPLDRHNELLS</sequence>